<name>A0ABU4A184_9SPHN</name>
<accession>A0ABU4A184</accession>
<proteinExistence type="predicted"/>
<keyword evidence="3" id="KW-0998">Cell outer membrane</keyword>
<sequence length="176" mass="18431">MPVFQAPRFVPASLTIITLASVAGAQDGPPLPPATTELSPSAVVLAGDEILVTACRRDETSLAVPVAVTAVRVAQRERQNITGLADLSKVLPGLKVGEVFGGVGGTIILRSVGTTAGSNPSLEQTVSTNIDGVRLSCGNALYKSSYNPRPERAPGAQCRNVWVLDGSIHLFRENRM</sequence>
<feature type="signal peptide" evidence="4">
    <location>
        <begin position="1"/>
        <end position="25"/>
    </location>
</feature>
<comment type="subcellular location">
    <subcellularLocation>
        <location evidence="1">Cell outer membrane</location>
    </subcellularLocation>
</comment>
<reference evidence="7" key="1">
    <citation type="journal article" date="2022" name="J Environ Chem Eng">
        <title>Biodegradation of petroleum oil using a constructed nonpathogenic and heavy metal-tolerant bacterial consortium isolated from marine sponges.</title>
        <authorList>
            <person name="Dechsakulwatana C."/>
            <person name="Rungsihiranrut A."/>
            <person name="Muangchinda C."/>
            <person name="Ningthoujam R."/>
            <person name="Klankeo P."/>
            <person name="Pinyakong O."/>
        </authorList>
    </citation>
    <scope>NUCLEOTIDE SEQUENCE [LARGE SCALE GENOMIC DNA]</scope>
    <source>
        <strain evidence="7">MO2-4</strain>
    </source>
</reference>
<keyword evidence="2" id="KW-0472">Membrane</keyword>
<keyword evidence="4" id="KW-0732">Signal</keyword>
<dbReference type="InterPro" id="IPR036942">
    <property type="entry name" value="Beta-barrel_TonB_sf"/>
</dbReference>
<dbReference type="EMBL" id="JAPTHD010000011">
    <property type="protein sequence ID" value="MDV5825492.1"/>
    <property type="molecule type" value="Genomic_DNA"/>
</dbReference>
<dbReference type="Gene3D" id="2.40.170.20">
    <property type="entry name" value="TonB-dependent receptor, beta-barrel domain"/>
    <property type="match status" value="1"/>
</dbReference>
<evidence type="ECO:0000313" key="7">
    <source>
        <dbReference type="Proteomes" id="UP001185984"/>
    </source>
</evidence>
<comment type="caution">
    <text evidence="6">The sequence shown here is derived from an EMBL/GenBank/DDBJ whole genome shotgun (WGS) entry which is preliminary data.</text>
</comment>
<evidence type="ECO:0000259" key="5">
    <source>
        <dbReference type="Pfam" id="PF07715"/>
    </source>
</evidence>
<evidence type="ECO:0000256" key="4">
    <source>
        <dbReference type="SAM" id="SignalP"/>
    </source>
</evidence>
<feature type="domain" description="TonB-dependent receptor plug" evidence="5">
    <location>
        <begin position="63"/>
        <end position="137"/>
    </location>
</feature>
<feature type="chain" id="PRO_5046236326" description="TonB-dependent receptor plug domain-containing protein" evidence="4">
    <location>
        <begin position="26"/>
        <end position="176"/>
    </location>
</feature>
<organism evidence="6 7">
    <name type="scientific">Sphingobium naphthae</name>
    <dbReference type="NCBI Taxonomy" id="1886786"/>
    <lineage>
        <taxon>Bacteria</taxon>
        <taxon>Pseudomonadati</taxon>
        <taxon>Pseudomonadota</taxon>
        <taxon>Alphaproteobacteria</taxon>
        <taxon>Sphingomonadales</taxon>
        <taxon>Sphingomonadaceae</taxon>
        <taxon>Sphingobium</taxon>
    </lineage>
</organism>
<keyword evidence="7" id="KW-1185">Reference proteome</keyword>
<gene>
    <name evidence="6" type="ORF">O0R41_17955</name>
</gene>
<dbReference type="Pfam" id="PF07715">
    <property type="entry name" value="Plug"/>
    <property type="match status" value="1"/>
</dbReference>
<evidence type="ECO:0000256" key="2">
    <source>
        <dbReference type="ARBA" id="ARBA00023136"/>
    </source>
</evidence>
<evidence type="ECO:0000256" key="3">
    <source>
        <dbReference type="ARBA" id="ARBA00023237"/>
    </source>
</evidence>
<dbReference type="RefSeq" id="WP_228164677.1">
    <property type="nucleotide sequence ID" value="NZ_JAPTHD010000011.1"/>
</dbReference>
<dbReference type="Proteomes" id="UP001185984">
    <property type="component" value="Unassembled WGS sequence"/>
</dbReference>
<dbReference type="SUPFAM" id="SSF56935">
    <property type="entry name" value="Porins"/>
    <property type="match status" value="1"/>
</dbReference>
<protein>
    <recommendedName>
        <fullName evidence="5">TonB-dependent receptor plug domain-containing protein</fullName>
    </recommendedName>
</protein>
<evidence type="ECO:0000313" key="6">
    <source>
        <dbReference type="EMBL" id="MDV5825492.1"/>
    </source>
</evidence>
<dbReference type="InterPro" id="IPR012910">
    <property type="entry name" value="Plug_dom"/>
</dbReference>
<evidence type="ECO:0000256" key="1">
    <source>
        <dbReference type="ARBA" id="ARBA00004442"/>
    </source>
</evidence>